<reference evidence="11 12" key="1">
    <citation type="submission" date="2016-06" db="EMBL/GenBank/DDBJ databases">
        <authorList>
            <person name="Kjaerup R.B."/>
            <person name="Dalgaard T.S."/>
            <person name="Juul-Madsen H.R."/>
        </authorList>
    </citation>
    <scope>NUCLEOTIDE SEQUENCE [LARGE SCALE GENOMIC DNA]</scope>
    <source>
        <strain evidence="11 12">GCSL-Mp3</strain>
    </source>
</reference>
<keyword evidence="3 10" id="KW-0813">Transport</keyword>
<feature type="transmembrane region" description="Helical" evidence="10">
    <location>
        <begin position="403"/>
        <end position="424"/>
    </location>
</feature>
<dbReference type="InterPro" id="IPR036259">
    <property type="entry name" value="MFS_trans_sf"/>
</dbReference>
<dbReference type="EMBL" id="LZEX01000009">
    <property type="protein sequence ID" value="OBU09662.1"/>
    <property type="molecule type" value="Genomic_DNA"/>
</dbReference>
<dbReference type="RefSeq" id="WP_067422749.1">
    <property type="nucleotide sequence ID" value="NZ_CBCPID010000005.1"/>
</dbReference>
<dbReference type="Pfam" id="PF07690">
    <property type="entry name" value="MFS_1"/>
    <property type="match status" value="1"/>
</dbReference>
<dbReference type="InterPro" id="IPR044772">
    <property type="entry name" value="NO3_transporter"/>
</dbReference>
<keyword evidence="5" id="KW-0997">Cell inner membrane</keyword>
<comment type="similarity">
    <text evidence="2 10">Belongs to the major facilitator superfamily. Nitrate/nitrite porter (TC 2.A.1.8) family.</text>
</comment>
<keyword evidence="6 10" id="KW-0812">Transmembrane</keyword>
<keyword evidence="4 10" id="KW-1003">Cell membrane</keyword>
<evidence type="ECO:0000256" key="2">
    <source>
        <dbReference type="ARBA" id="ARBA00008432"/>
    </source>
</evidence>
<comment type="caution">
    <text evidence="11">The sequence shown here is derived from an EMBL/GenBank/DDBJ whole genome shotgun (WGS) entry which is preliminary data.</text>
</comment>
<evidence type="ECO:0000256" key="5">
    <source>
        <dbReference type="ARBA" id="ARBA00022519"/>
    </source>
</evidence>
<gene>
    <name evidence="11" type="ORF">AYY17_18560</name>
</gene>
<evidence type="ECO:0000256" key="7">
    <source>
        <dbReference type="ARBA" id="ARBA00022989"/>
    </source>
</evidence>
<dbReference type="Gene3D" id="1.20.1250.20">
    <property type="entry name" value="MFS general substrate transporter like domains"/>
    <property type="match status" value="1"/>
</dbReference>
<evidence type="ECO:0000313" key="12">
    <source>
        <dbReference type="Proteomes" id="UP000092247"/>
    </source>
</evidence>
<sequence>MAQTSKGKAPAGVITDWRPEDEKFWAESGHAVASRNLWISVPCLLLAFCVWMLFSAVAVNLPKVGFNFTTDQLFMLTALPSVSGALLRVPYSFVIPVFGGRRWTAFSTLILIVPCVWLGFAVQNTSTPYSVFVIIALLCGFAGANFASSMGNISFFFPKAKQGGALGINGGLGNLGVSVMQLVAPFIVTFGVFSFIGGNGVTQPDGSVLWLQNAAWIWVPFLLLFTVAAWSGMNDLSANKASLSEQLPVLKRKHLWILSFLYLSTFGSFIGFSAGFAMLSKTQFPDIVILKFAFFGPLLGALARPLGGFLSDKFGGIRVTFINFIAMATFTFLLFFTLPGANDTGSFAAFFGVFMVLFFTAGLGSGSTFQMIAVVFRKITTERVMAQGGTEKEAQREAVTESAAALGFISSIGAIGGFFIPNAFGISLNLTGSPAGAMKVFVVFYVVCILITWLVYGRKNK</sequence>
<accession>A0A1B8HK70</accession>
<dbReference type="GO" id="GO:0005886">
    <property type="term" value="C:plasma membrane"/>
    <property type="evidence" value="ECO:0007669"/>
    <property type="project" value="UniProtKB-SubCell"/>
</dbReference>
<feature type="transmembrane region" description="Helical" evidence="10">
    <location>
        <begin position="254"/>
        <end position="276"/>
    </location>
</feature>
<dbReference type="GO" id="GO:0042128">
    <property type="term" value="P:nitrate assimilation"/>
    <property type="evidence" value="ECO:0007669"/>
    <property type="project" value="UniProtKB-UniRule"/>
</dbReference>
<feature type="transmembrane region" description="Helical" evidence="10">
    <location>
        <begin position="129"/>
        <end position="151"/>
    </location>
</feature>
<feature type="transmembrane region" description="Helical" evidence="10">
    <location>
        <begin position="73"/>
        <end position="91"/>
    </location>
</feature>
<protein>
    <recommendedName>
        <fullName evidence="10">Nitrate/nitrite transporter</fullName>
    </recommendedName>
</protein>
<evidence type="ECO:0000256" key="9">
    <source>
        <dbReference type="ARBA" id="ARBA00023136"/>
    </source>
</evidence>
<keyword evidence="7 10" id="KW-1133">Transmembrane helix</keyword>
<feature type="transmembrane region" description="Helical" evidence="10">
    <location>
        <begin position="347"/>
        <end position="376"/>
    </location>
</feature>
<keyword evidence="9 10" id="KW-0472">Membrane</keyword>
<dbReference type="InterPro" id="IPR004737">
    <property type="entry name" value="NO3_transporter_NarK/NarU-like"/>
</dbReference>
<organism evidence="11 12">
    <name type="scientific">Morganella psychrotolerans</name>
    <dbReference type="NCBI Taxonomy" id="368603"/>
    <lineage>
        <taxon>Bacteria</taxon>
        <taxon>Pseudomonadati</taxon>
        <taxon>Pseudomonadota</taxon>
        <taxon>Gammaproteobacteria</taxon>
        <taxon>Enterobacterales</taxon>
        <taxon>Morganellaceae</taxon>
        <taxon>Morganella</taxon>
    </lineage>
</organism>
<feature type="transmembrane region" description="Helical" evidence="10">
    <location>
        <begin position="436"/>
        <end position="456"/>
    </location>
</feature>
<feature type="transmembrane region" description="Helical" evidence="10">
    <location>
        <begin position="319"/>
        <end position="341"/>
    </location>
</feature>
<dbReference type="GO" id="GO:0015291">
    <property type="term" value="F:secondary active transmembrane transporter activity"/>
    <property type="evidence" value="ECO:0007669"/>
    <property type="project" value="UniProtKB-ARBA"/>
</dbReference>
<feature type="transmembrane region" description="Helical" evidence="10">
    <location>
        <begin position="172"/>
        <end position="195"/>
    </location>
</feature>
<dbReference type="SUPFAM" id="SSF103473">
    <property type="entry name" value="MFS general substrate transporter"/>
    <property type="match status" value="1"/>
</dbReference>
<dbReference type="GO" id="GO:0015112">
    <property type="term" value="F:nitrate transmembrane transporter activity"/>
    <property type="evidence" value="ECO:0007669"/>
    <property type="project" value="UniProtKB-UniRule"/>
</dbReference>
<comment type="subcellular location">
    <subcellularLocation>
        <location evidence="1">Cell inner membrane</location>
        <topology evidence="1">Multi-pass membrane protein</topology>
    </subcellularLocation>
    <subcellularLocation>
        <location evidence="10">Cell membrane</location>
        <topology evidence="10">Multi-pass membrane protein</topology>
    </subcellularLocation>
</comment>
<dbReference type="CDD" id="cd17341">
    <property type="entry name" value="MFS_NRT2_like"/>
    <property type="match status" value="1"/>
</dbReference>
<evidence type="ECO:0000256" key="4">
    <source>
        <dbReference type="ARBA" id="ARBA00022475"/>
    </source>
</evidence>
<dbReference type="AlphaFoldDB" id="A0A1B8HK70"/>
<dbReference type="GO" id="GO:0015113">
    <property type="term" value="F:nitrite transmembrane transporter activity"/>
    <property type="evidence" value="ECO:0007669"/>
    <property type="project" value="InterPro"/>
</dbReference>
<evidence type="ECO:0000256" key="6">
    <source>
        <dbReference type="ARBA" id="ARBA00022692"/>
    </source>
</evidence>
<evidence type="ECO:0000313" key="11">
    <source>
        <dbReference type="EMBL" id="OBU09662.1"/>
    </source>
</evidence>
<proteinExistence type="inferred from homology"/>
<feature type="transmembrane region" description="Helical" evidence="10">
    <location>
        <begin position="37"/>
        <end position="61"/>
    </location>
</feature>
<feature type="transmembrane region" description="Helical" evidence="10">
    <location>
        <begin position="103"/>
        <end position="123"/>
    </location>
</feature>
<dbReference type="PANTHER" id="PTHR23515">
    <property type="entry name" value="HIGH-AFFINITY NITRATE TRANSPORTER 2.3"/>
    <property type="match status" value="1"/>
</dbReference>
<name>A0A1B8HK70_9GAMM</name>
<keyword evidence="8 10" id="KW-0534">Nitrate assimilation</keyword>
<evidence type="ECO:0000256" key="3">
    <source>
        <dbReference type="ARBA" id="ARBA00022448"/>
    </source>
</evidence>
<dbReference type="Proteomes" id="UP000092247">
    <property type="component" value="Unassembled WGS sequence"/>
</dbReference>
<feature type="transmembrane region" description="Helical" evidence="10">
    <location>
        <begin position="288"/>
        <end position="307"/>
    </location>
</feature>
<dbReference type="STRING" id="368603.AYY16_09235"/>
<dbReference type="InterPro" id="IPR011701">
    <property type="entry name" value="MFS"/>
</dbReference>
<dbReference type="NCBIfam" id="TIGR00886">
    <property type="entry name" value="2A0108"/>
    <property type="match status" value="1"/>
</dbReference>
<evidence type="ECO:0000256" key="10">
    <source>
        <dbReference type="RuleBase" id="RU366033"/>
    </source>
</evidence>
<evidence type="ECO:0000256" key="8">
    <source>
        <dbReference type="ARBA" id="ARBA00023063"/>
    </source>
</evidence>
<evidence type="ECO:0000256" key="1">
    <source>
        <dbReference type="ARBA" id="ARBA00004429"/>
    </source>
</evidence>
<feature type="transmembrane region" description="Helical" evidence="10">
    <location>
        <begin position="215"/>
        <end position="233"/>
    </location>
</feature>
<dbReference type="FunFam" id="1.20.1250.20:FF:000024">
    <property type="entry name" value="Nitrite extrusion protein NarK"/>
    <property type="match status" value="1"/>
</dbReference>